<keyword evidence="1" id="KW-1133">Transmembrane helix</keyword>
<keyword evidence="1" id="KW-0812">Transmembrane</keyword>
<protein>
    <submittedName>
        <fullName evidence="2">Putative membrane protein</fullName>
    </submittedName>
</protein>
<evidence type="ECO:0000313" key="3">
    <source>
        <dbReference type="Proteomes" id="UP000198281"/>
    </source>
</evidence>
<dbReference type="EMBL" id="FZOS01000001">
    <property type="protein sequence ID" value="SNS10138.1"/>
    <property type="molecule type" value="Genomic_DNA"/>
</dbReference>
<evidence type="ECO:0000313" key="2">
    <source>
        <dbReference type="EMBL" id="SNS10138.1"/>
    </source>
</evidence>
<feature type="transmembrane region" description="Helical" evidence="1">
    <location>
        <begin position="192"/>
        <end position="208"/>
    </location>
</feature>
<sequence>MTGYRALWGAMPVAQRRMVALLGAAILLANIAQPYPSVAPIHHIPTLLLVITAPWLLRRWPLSNRAVAFLLAFWLLHTLGGRYTYSNLPYDAWSVALAGTSISEAFGFTRNHYDRLVHFAFGVTVVPAIVELARRGGRCSLPGAIGLAGAFVLAAGAAYEIFEWLLTLVMAGADADLYNGQQGDPWDAQKDMALAFIGVLCMIPLEILRARRA</sequence>
<proteinExistence type="predicted"/>
<dbReference type="Pfam" id="PF09997">
    <property type="entry name" value="DUF2238"/>
    <property type="match status" value="1"/>
</dbReference>
<name>A0A239BRU3_9SPHN</name>
<dbReference type="InterPro" id="IPR014509">
    <property type="entry name" value="YjdF-like"/>
</dbReference>
<feature type="transmembrane region" description="Helical" evidence="1">
    <location>
        <begin position="44"/>
        <end position="60"/>
    </location>
</feature>
<accession>A0A239BRU3</accession>
<gene>
    <name evidence="2" type="ORF">SAMN06295912_101347</name>
</gene>
<dbReference type="Proteomes" id="UP000198281">
    <property type="component" value="Unassembled WGS sequence"/>
</dbReference>
<keyword evidence="1" id="KW-0472">Membrane</keyword>
<feature type="transmembrane region" description="Helical" evidence="1">
    <location>
        <begin position="67"/>
        <end position="85"/>
    </location>
</feature>
<keyword evidence="3" id="KW-1185">Reference proteome</keyword>
<organism evidence="2 3">
    <name type="scientific">Edaphosphingomonas laterariae</name>
    <dbReference type="NCBI Taxonomy" id="861865"/>
    <lineage>
        <taxon>Bacteria</taxon>
        <taxon>Pseudomonadati</taxon>
        <taxon>Pseudomonadota</taxon>
        <taxon>Alphaproteobacteria</taxon>
        <taxon>Sphingomonadales</taxon>
        <taxon>Rhizorhabdaceae</taxon>
        <taxon>Edaphosphingomonas</taxon>
    </lineage>
</organism>
<dbReference type="AlphaFoldDB" id="A0A239BRU3"/>
<reference evidence="3" key="1">
    <citation type="submission" date="2017-06" db="EMBL/GenBank/DDBJ databases">
        <authorList>
            <person name="Varghese N."/>
            <person name="Submissions S."/>
        </authorList>
    </citation>
    <scope>NUCLEOTIDE SEQUENCE [LARGE SCALE GENOMIC DNA]</scope>
    <source>
        <strain evidence="3">LNB2</strain>
    </source>
</reference>
<feature type="transmembrane region" description="Helical" evidence="1">
    <location>
        <begin position="145"/>
        <end position="172"/>
    </location>
</feature>
<feature type="transmembrane region" description="Helical" evidence="1">
    <location>
        <begin position="116"/>
        <end position="133"/>
    </location>
</feature>
<evidence type="ECO:0000256" key="1">
    <source>
        <dbReference type="SAM" id="Phobius"/>
    </source>
</evidence>